<keyword evidence="2" id="KW-0378">Hydrolase</keyword>
<gene>
    <name evidence="2" type="ORF">IC230_04505</name>
</gene>
<protein>
    <submittedName>
        <fullName evidence="2">Carboxypeptidase-like regulatory domain-containing protein</fullName>
    </submittedName>
</protein>
<comment type="caution">
    <text evidence="2">The sequence shown here is derived from an EMBL/GenBank/DDBJ whole genome shotgun (WGS) entry which is preliminary data.</text>
</comment>
<sequence length="837" mass="94633">MKLHLLPLFIVLFGWLPALGQATTNSGLISGKITDQSTGQSVPFASVAVKGKPTGTQADAEGHYQLQLRQPADSLLISALGYQTAQVAVTGSTVDVILLPAATQLNEVVIRAGENPAFQILRDIHARRKQNDFSQLNGYEYEAYSQLAIRVNQLDERFRQRKPVRAILRALEQKQGGKTASELPVFLSETVSHLYARQHPQHTKEQILKTNISSVGITDDSYVAQFTGAGFNTLNFYKNQISLFKKEFISPLATGGRTAYTYFLADTVKIGEHTCYGIDFDPKNERDLVFRGRMWIDTLTYALVRIEARVGSVANINFVSQIDIDQTYELASDSSKAWLPETTHLTVQVGEIVPHTFGATVDYLTSVRQPLVGKPKSLDFFTTEIELADDRDQAPADYWPAKREQSQPSQTFEQTRALLDTVRSLPIVKTYTKIGQFLLNGGNLPLIRGVDAGSVFSMWAYNPIEGNRLRLGLQTNNAFSRSWQLSAYSAYGTRDKVWKTGWEVNFIPSRRPLTLITLRHSYELERLGYRQEDIADNSFFRVTSRFGAYRQAYYQRETALTAQRDLGSDFTQTAGVRLRTMSPLFPFATNQSGEVSNPVTVTNLESREFFLETRYAPGRLPARRVTAGRRIRRRTTETAPIITLRYTLGTSSLQGNQLGTYHKWQLQLDHALRWGLLGRTQYTVKAGFSPSLLPYPLLEMHLGNQTLFYNRNAFNLMNYAEFASDQYVSVAVEHKFDGLITNRLPLIRRWGWRSFVTGKVLWGHLSSENRSLIATHDATGKPMPFVHSLQQTPYIEVGYGVENVFKFLRLEAMYRLTYRENPNVTPFAVKASFQFSL</sequence>
<dbReference type="InterPro" id="IPR043741">
    <property type="entry name" value="DUF5686"/>
</dbReference>
<dbReference type="InterPro" id="IPR008969">
    <property type="entry name" value="CarboxyPept-like_regulatory"/>
</dbReference>
<dbReference type="SUPFAM" id="SSF49464">
    <property type="entry name" value="Carboxypeptidase regulatory domain-like"/>
    <property type="match status" value="1"/>
</dbReference>
<dbReference type="RefSeq" id="WP_191037753.1">
    <property type="nucleotide sequence ID" value="NZ_JACXAA010000001.1"/>
</dbReference>
<dbReference type="GO" id="GO:0004180">
    <property type="term" value="F:carboxypeptidase activity"/>
    <property type="evidence" value="ECO:0007669"/>
    <property type="project" value="UniProtKB-KW"/>
</dbReference>
<organism evidence="2 3">
    <name type="scientific">Spirosoma validum</name>
    <dbReference type="NCBI Taxonomy" id="2771355"/>
    <lineage>
        <taxon>Bacteria</taxon>
        <taxon>Pseudomonadati</taxon>
        <taxon>Bacteroidota</taxon>
        <taxon>Cytophagia</taxon>
        <taxon>Cytophagales</taxon>
        <taxon>Cytophagaceae</taxon>
        <taxon>Spirosoma</taxon>
    </lineage>
</organism>
<keyword evidence="3" id="KW-1185">Reference proteome</keyword>
<feature type="chain" id="PRO_5037989032" evidence="1">
    <location>
        <begin position="21"/>
        <end position="837"/>
    </location>
</feature>
<keyword evidence="2" id="KW-0121">Carboxypeptidase</keyword>
<name>A0A927AYR5_9BACT</name>
<keyword evidence="2" id="KW-0645">Protease</keyword>
<dbReference type="Gene3D" id="2.60.40.1120">
    <property type="entry name" value="Carboxypeptidase-like, regulatory domain"/>
    <property type="match status" value="1"/>
</dbReference>
<dbReference type="AlphaFoldDB" id="A0A927AYR5"/>
<accession>A0A927AYR5</accession>
<dbReference type="Proteomes" id="UP000653797">
    <property type="component" value="Unassembled WGS sequence"/>
</dbReference>
<evidence type="ECO:0000313" key="2">
    <source>
        <dbReference type="EMBL" id="MBD2752142.1"/>
    </source>
</evidence>
<evidence type="ECO:0000313" key="3">
    <source>
        <dbReference type="Proteomes" id="UP000653797"/>
    </source>
</evidence>
<dbReference type="Pfam" id="PF18939">
    <property type="entry name" value="DUF5686"/>
    <property type="match status" value="1"/>
</dbReference>
<evidence type="ECO:0000256" key="1">
    <source>
        <dbReference type="SAM" id="SignalP"/>
    </source>
</evidence>
<dbReference type="EMBL" id="JACXAA010000001">
    <property type="protein sequence ID" value="MBD2752142.1"/>
    <property type="molecule type" value="Genomic_DNA"/>
</dbReference>
<feature type="signal peptide" evidence="1">
    <location>
        <begin position="1"/>
        <end position="20"/>
    </location>
</feature>
<reference evidence="2" key="1">
    <citation type="submission" date="2020-09" db="EMBL/GenBank/DDBJ databases">
        <authorList>
            <person name="Kim M.K."/>
        </authorList>
    </citation>
    <scope>NUCLEOTIDE SEQUENCE</scope>
    <source>
        <strain evidence="2">BT704</strain>
    </source>
</reference>
<keyword evidence="1" id="KW-0732">Signal</keyword>
<proteinExistence type="predicted"/>
<dbReference type="Pfam" id="PF13715">
    <property type="entry name" value="CarbopepD_reg_2"/>
    <property type="match status" value="1"/>
</dbReference>